<dbReference type="EMBL" id="UOFZ01000120">
    <property type="protein sequence ID" value="VAX13531.1"/>
    <property type="molecule type" value="Genomic_DNA"/>
</dbReference>
<evidence type="ECO:0000313" key="2">
    <source>
        <dbReference type="EMBL" id="VAX13531.1"/>
    </source>
</evidence>
<sequence length="55" mass="6290">MAKPNYAFEKRQKEIAKKKKKEEKRLQKARVDDSEPQDVQPISGNDDKAVTTGDT</sequence>
<accession>A0A3B1BGE6</accession>
<gene>
    <name evidence="2" type="ORF">MNBD_GAMMA24-2168</name>
</gene>
<reference evidence="2" key="1">
    <citation type="submission" date="2018-06" db="EMBL/GenBank/DDBJ databases">
        <authorList>
            <person name="Zhirakovskaya E."/>
        </authorList>
    </citation>
    <scope>NUCLEOTIDE SEQUENCE</scope>
</reference>
<dbReference type="AlphaFoldDB" id="A0A3B1BGE6"/>
<evidence type="ECO:0000256" key="1">
    <source>
        <dbReference type="SAM" id="MobiDB-lite"/>
    </source>
</evidence>
<name>A0A3B1BGE6_9ZZZZ</name>
<protein>
    <submittedName>
        <fullName evidence="2">Uncharacterized protein</fullName>
    </submittedName>
</protein>
<feature type="region of interest" description="Disordered" evidence="1">
    <location>
        <begin position="1"/>
        <end position="55"/>
    </location>
</feature>
<proteinExistence type="predicted"/>
<organism evidence="2">
    <name type="scientific">hydrothermal vent metagenome</name>
    <dbReference type="NCBI Taxonomy" id="652676"/>
    <lineage>
        <taxon>unclassified sequences</taxon>
        <taxon>metagenomes</taxon>
        <taxon>ecological metagenomes</taxon>
    </lineage>
</organism>
<feature type="compositionally biased region" description="Basic and acidic residues" evidence="1">
    <location>
        <begin position="23"/>
        <end position="33"/>
    </location>
</feature>